<reference evidence="4" key="1">
    <citation type="journal article" date="2017" name="Genome Biol.">
        <title>Comparative genomics reveals high biological diversity and specific adaptations in the industrially and medically important fungal genus Aspergillus.</title>
        <authorList>
            <person name="de Vries R.P."/>
            <person name="Riley R."/>
            <person name="Wiebenga A."/>
            <person name="Aguilar-Osorio G."/>
            <person name="Amillis S."/>
            <person name="Uchima C.A."/>
            <person name="Anderluh G."/>
            <person name="Asadollahi M."/>
            <person name="Askin M."/>
            <person name="Barry K."/>
            <person name="Battaglia E."/>
            <person name="Bayram O."/>
            <person name="Benocci T."/>
            <person name="Braus-Stromeyer S.A."/>
            <person name="Caldana C."/>
            <person name="Canovas D."/>
            <person name="Cerqueira G.C."/>
            <person name="Chen F."/>
            <person name="Chen W."/>
            <person name="Choi C."/>
            <person name="Clum A."/>
            <person name="Dos Santos R.A."/>
            <person name="Damasio A.R."/>
            <person name="Diallinas G."/>
            <person name="Emri T."/>
            <person name="Fekete E."/>
            <person name="Flipphi M."/>
            <person name="Freyberg S."/>
            <person name="Gallo A."/>
            <person name="Gournas C."/>
            <person name="Habgood R."/>
            <person name="Hainaut M."/>
            <person name="Harispe M.L."/>
            <person name="Henrissat B."/>
            <person name="Hilden K.S."/>
            <person name="Hope R."/>
            <person name="Hossain A."/>
            <person name="Karabika E."/>
            <person name="Karaffa L."/>
            <person name="Karanyi Z."/>
            <person name="Krasevec N."/>
            <person name="Kuo A."/>
            <person name="Kusch H."/>
            <person name="LaButti K."/>
            <person name="Lagendijk E.L."/>
            <person name="Lapidus A."/>
            <person name="Levasseur A."/>
            <person name="Lindquist E."/>
            <person name="Lipzen A."/>
            <person name="Logrieco A.F."/>
            <person name="MacCabe A."/>
            <person name="Maekelae M.R."/>
            <person name="Malavazi I."/>
            <person name="Melin P."/>
            <person name="Meyer V."/>
            <person name="Mielnichuk N."/>
            <person name="Miskei M."/>
            <person name="Molnar A.P."/>
            <person name="Mule G."/>
            <person name="Ngan C.Y."/>
            <person name="Orejas M."/>
            <person name="Orosz E."/>
            <person name="Ouedraogo J.P."/>
            <person name="Overkamp K.M."/>
            <person name="Park H.-S."/>
            <person name="Perrone G."/>
            <person name="Piumi F."/>
            <person name="Punt P.J."/>
            <person name="Ram A.F."/>
            <person name="Ramon A."/>
            <person name="Rauscher S."/>
            <person name="Record E."/>
            <person name="Riano-Pachon D.M."/>
            <person name="Robert V."/>
            <person name="Roehrig J."/>
            <person name="Ruller R."/>
            <person name="Salamov A."/>
            <person name="Salih N.S."/>
            <person name="Samson R.A."/>
            <person name="Sandor E."/>
            <person name="Sanguinetti M."/>
            <person name="Schuetze T."/>
            <person name="Sepcic K."/>
            <person name="Shelest E."/>
            <person name="Sherlock G."/>
            <person name="Sophianopoulou V."/>
            <person name="Squina F.M."/>
            <person name="Sun H."/>
            <person name="Susca A."/>
            <person name="Todd R.B."/>
            <person name="Tsang A."/>
            <person name="Unkles S.E."/>
            <person name="van de Wiele N."/>
            <person name="van Rossen-Uffink D."/>
            <person name="Oliveira J.V."/>
            <person name="Vesth T.C."/>
            <person name="Visser J."/>
            <person name="Yu J.-H."/>
            <person name="Zhou M."/>
            <person name="Andersen M.R."/>
            <person name="Archer D.B."/>
            <person name="Baker S.E."/>
            <person name="Benoit I."/>
            <person name="Brakhage A.A."/>
            <person name="Braus G.H."/>
            <person name="Fischer R."/>
            <person name="Frisvad J.C."/>
            <person name="Goldman G.H."/>
            <person name="Houbraken J."/>
            <person name="Oakley B."/>
            <person name="Pocsi I."/>
            <person name="Scazzocchio C."/>
            <person name="Seiboth B."/>
            <person name="vanKuyk P.A."/>
            <person name="Wortman J."/>
            <person name="Dyer P.S."/>
            <person name="Grigoriev I.V."/>
        </authorList>
    </citation>
    <scope>NUCLEOTIDE SEQUENCE [LARGE SCALE GENOMIC DNA]</scope>
    <source>
        <strain evidence="4">CBS 516.65</strain>
    </source>
</reference>
<dbReference type="InterPro" id="IPR013087">
    <property type="entry name" value="Znf_C2H2_type"/>
</dbReference>
<dbReference type="OrthoDB" id="4509242at2759"/>
<dbReference type="AlphaFoldDB" id="A0A1L9V499"/>
<keyword evidence="4" id="KW-1185">Reference proteome</keyword>
<feature type="region of interest" description="Disordered" evidence="1">
    <location>
        <begin position="98"/>
        <end position="166"/>
    </location>
</feature>
<protein>
    <recommendedName>
        <fullName evidence="2">C2H2-type domain-containing protein</fullName>
    </recommendedName>
</protein>
<evidence type="ECO:0000313" key="4">
    <source>
        <dbReference type="Proteomes" id="UP000184300"/>
    </source>
</evidence>
<proteinExistence type="predicted"/>
<dbReference type="PROSITE" id="PS00028">
    <property type="entry name" value="ZINC_FINGER_C2H2_1"/>
    <property type="match status" value="1"/>
</dbReference>
<evidence type="ECO:0000259" key="2">
    <source>
        <dbReference type="PROSITE" id="PS00028"/>
    </source>
</evidence>
<organism evidence="3 4">
    <name type="scientific">Aspergillus glaucus CBS 516.65</name>
    <dbReference type="NCBI Taxonomy" id="1160497"/>
    <lineage>
        <taxon>Eukaryota</taxon>
        <taxon>Fungi</taxon>
        <taxon>Dikarya</taxon>
        <taxon>Ascomycota</taxon>
        <taxon>Pezizomycotina</taxon>
        <taxon>Eurotiomycetes</taxon>
        <taxon>Eurotiomycetidae</taxon>
        <taxon>Eurotiales</taxon>
        <taxon>Aspergillaceae</taxon>
        <taxon>Aspergillus</taxon>
        <taxon>Aspergillus subgen. Aspergillus</taxon>
    </lineage>
</organism>
<accession>A0A1L9V499</accession>
<dbReference type="Proteomes" id="UP000184300">
    <property type="component" value="Unassembled WGS sequence"/>
</dbReference>
<dbReference type="RefSeq" id="XP_022395462.1">
    <property type="nucleotide sequence ID" value="XM_022545234.1"/>
</dbReference>
<dbReference type="GeneID" id="34461495"/>
<sequence>MAFKLNKFYDKYLRDCKAGTLAVPLWNEEETNEIFYGEVFCRIENCGSCKTQFSTTNNLRHHLAKYHKDYIFARVSGGRVSHEARTKANRFYESLYVQDESSSSSSDDNDNDENEGSPVDDEDDETCSEKSSSPECALTPGPGPSSPPSVTSEEDNLPLPMLEDGTVNHKAVRRVALDQGQRIPCKSCRKAKKDCAQTNNFLM</sequence>
<gene>
    <name evidence="3" type="ORF">ASPGLDRAFT_40541</name>
</gene>
<feature type="domain" description="C2H2-type" evidence="2">
    <location>
        <begin position="46"/>
        <end position="67"/>
    </location>
</feature>
<evidence type="ECO:0000256" key="1">
    <source>
        <dbReference type="SAM" id="MobiDB-lite"/>
    </source>
</evidence>
<dbReference type="VEuPathDB" id="FungiDB:ASPGLDRAFT_40541"/>
<name>A0A1L9V499_ASPGL</name>
<evidence type="ECO:0000313" key="3">
    <source>
        <dbReference type="EMBL" id="OJJ78764.1"/>
    </source>
</evidence>
<feature type="compositionally biased region" description="Acidic residues" evidence="1">
    <location>
        <begin position="107"/>
        <end position="126"/>
    </location>
</feature>
<dbReference type="EMBL" id="KV878928">
    <property type="protein sequence ID" value="OJJ78764.1"/>
    <property type="molecule type" value="Genomic_DNA"/>
</dbReference>